<dbReference type="InterPro" id="IPR018289">
    <property type="entry name" value="MULE_transposase_dom"/>
</dbReference>
<name>A0A9N9N8I9_9GLOM</name>
<evidence type="ECO:0000313" key="2">
    <source>
        <dbReference type="EMBL" id="CAG8712348.1"/>
    </source>
</evidence>
<proteinExistence type="predicted"/>
<feature type="domain" description="MULE transposase" evidence="1">
    <location>
        <begin position="70"/>
        <end position="118"/>
    </location>
</feature>
<comment type="caution">
    <text evidence="2">The sequence shown here is derived from an EMBL/GenBank/DDBJ whole genome shotgun (WGS) entry which is preliminary data.</text>
</comment>
<accession>A0A9N9N8I9</accession>
<organism evidence="2 3">
    <name type="scientific">Dentiscutata erythropus</name>
    <dbReference type="NCBI Taxonomy" id="1348616"/>
    <lineage>
        <taxon>Eukaryota</taxon>
        <taxon>Fungi</taxon>
        <taxon>Fungi incertae sedis</taxon>
        <taxon>Mucoromycota</taxon>
        <taxon>Glomeromycotina</taxon>
        <taxon>Glomeromycetes</taxon>
        <taxon>Diversisporales</taxon>
        <taxon>Gigasporaceae</taxon>
        <taxon>Dentiscutata</taxon>
    </lineage>
</organism>
<protein>
    <submittedName>
        <fullName evidence="2">5134_t:CDS:1</fullName>
    </submittedName>
</protein>
<keyword evidence="3" id="KW-1185">Reference proteome</keyword>
<sequence length="333" mass="39761">MLIRRILIKKYPYHSIFTKDLYAEIQRHRPSARFNESDAARFYEELLSKQYEDPYPEQIIMWYKFGESIEHDNTARTNRYHMPLSLFVVQVNNMKSKIVAQALISNETTDSYWWVMARGFVTTLFTLGIEFMSFVESQNAGIKQIIESSNTSLSELGKFIISSIEEIQKQKQYEERIREIPSTNNILTIYSEIKILVDHYLNQMLHDLFIEEVRSVPANNPSESENFKDELDNVFMCAQFLLQRLDLKKLMRFETFQELQLINIRWIPLKYCTDKIMNRNYYGQRFMNSATDSNIDKEVEHNQYFKYLQLFNDHEQNNVNNSLIKEQLFYGEV</sequence>
<dbReference type="EMBL" id="CAJVPY010009791">
    <property type="protein sequence ID" value="CAG8712348.1"/>
    <property type="molecule type" value="Genomic_DNA"/>
</dbReference>
<evidence type="ECO:0000259" key="1">
    <source>
        <dbReference type="Pfam" id="PF10551"/>
    </source>
</evidence>
<dbReference type="Pfam" id="PF10551">
    <property type="entry name" value="MULE"/>
    <property type="match status" value="1"/>
</dbReference>
<dbReference type="Proteomes" id="UP000789405">
    <property type="component" value="Unassembled WGS sequence"/>
</dbReference>
<gene>
    <name evidence="2" type="ORF">DERYTH_LOCUS13682</name>
</gene>
<dbReference type="OrthoDB" id="10524482at2759"/>
<reference evidence="2" key="1">
    <citation type="submission" date="2021-06" db="EMBL/GenBank/DDBJ databases">
        <authorList>
            <person name="Kallberg Y."/>
            <person name="Tangrot J."/>
            <person name="Rosling A."/>
        </authorList>
    </citation>
    <scope>NUCLEOTIDE SEQUENCE</scope>
    <source>
        <strain evidence="2">MA453B</strain>
    </source>
</reference>
<dbReference type="AlphaFoldDB" id="A0A9N9N8I9"/>
<evidence type="ECO:0000313" key="3">
    <source>
        <dbReference type="Proteomes" id="UP000789405"/>
    </source>
</evidence>